<dbReference type="GO" id="GO:0072666">
    <property type="term" value="P:establishment of protein localization to vacuole"/>
    <property type="evidence" value="ECO:0007669"/>
    <property type="project" value="UniProtKB-ARBA"/>
</dbReference>
<organism evidence="11 12">
    <name type="scientific">Aplosporella prunicola CBS 121167</name>
    <dbReference type="NCBI Taxonomy" id="1176127"/>
    <lineage>
        <taxon>Eukaryota</taxon>
        <taxon>Fungi</taxon>
        <taxon>Dikarya</taxon>
        <taxon>Ascomycota</taxon>
        <taxon>Pezizomycotina</taxon>
        <taxon>Dothideomycetes</taxon>
        <taxon>Dothideomycetes incertae sedis</taxon>
        <taxon>Botryosphaeriales</taxon>
        <taxon>Aplosporellaceae</taxon>
        <taxon>Aplosporella</taxon>
    </lineage>
</organism>
<dbReference type="GO" id="GO:0043130">
    <property type="term" value="F:ubiquitin binding"/>
    <property type="evidence" value="ECO:0007669"/>
    <property type="project" value="TreeGrafter"/>
</dbReference>
<dbReference type="SUPFAM" id="SSF140111">
    <property type="entry name" value="Endosomal sorting complex assembly domain"/>
    <property type="match status" value="1"/>
</dbReference>
<evidence type="ECO:0000313" key="11">
    <source>
        <dbReference type="EMBL" id="KAF2140563.1"/>
    </source>
</evidence>
<dbReference type="Proteomes" id="UP000799438">
    <property type="component" value="Unassembled WGS sequence"/>
</dbReference>
<comment type="similarity">
    <text evidence="2">Belongs to the ubiquitin-conjugating enzyme family. UEV subfamily.</text>
</comment>
<evidence type="ECO:0000256" key="6">
    <source>
        <dbReference type="ARBA" id="ARBA00023054"/>
    </source>
</evidence>
<dbReference type="CDD" id="cd11685">
    <property type="entry name" value="UEV_TSG101-like"/>
    <property type="match status" value="1"/>
</dbReference>
<feature type="compositionally biased region" description="Polar residues" evidence="8">
    <location>
        <begin position="237"/>
        <end position="250"/>
    </location>
</feature>
<dbReference type="SUPFAM" id="SSF54495">
    <property type="entry name" value="UBC-like"/>
    <property type="match status" value="1"/>
</dbReference>
<dbReference type="InterPro" id="IPR052070">
    <property type="entry name" value="ESCRT-I_UEV_domain"/>
</dbReference>
<feature type="compositionally biased region" description="Pro residues" evidence="8">
    <location>
        <begin position="154"/>
        <end position="164"/>
    </location>
</feature>
<dbReference type="PROSITE" id="PS51312">
    <property type="entry name" value="SB"/>
    <property type="match status" value="1"/>
</dbReference>
<evidence type="ECO:0000256" key="8">
    <source>
        <dbReference type="SAM" id="MobiDB-lite"/>
    </source>
</evidence>
<protein>
    <recommendedName>
        <fullName evidence="13">UEV domain-containing protein</fullName>
    </recommendedName>
</protein>
<keyword evidence="3 7" id="KW-0813">Transport</keyword>
<gene>
    <name evidence="11" type="ORF">K452DRAFT_230078</name>
</gene>
<feature type="compositionally biased region" description="Pro residues" evidence="8">
    <location>
        <begin position="315"/>
        <end position="330"/>
    </location>
</feature>
<reference evidence="11" key="1">
    <citation type="journal article" date="2020" name="Stud. Mycol.">
        <title>101 Dothideomycetes genomes: a test case for predicting lifestyles and emergence of pathogens.</title>
        <authorList>
            <person name="Haridas S."/>
            <person name="Albert R."/>
            <person name="Binder M."/>
            <person name="Bloem J."/>
            <person name="Labutti K."/>
            <person name="Salamov A."/>
            <person name="Andreopoulos B."/>
            <person name="Baker S."/>
            <person name="Barry K."/>
            <person name="Bills G."/>
            <person name="Bluhm B."/>
            <person name="Cannon C."/>
            <person name="Castanera R."/>
            <person name="Culley D."/>
            <person name="Daum C."/>
            <person name="Ezra D."/>
            <person name="Gonzalez J."/>
            <person name="Henrissat B."/>
            <person name="Kuo A."/>
            <person name="Liang C."/>
            <person name="Lipzen A."/>
            <person name="Lutzoni F."/>
            <person name="Magnuson J."/>
            <person name="Mondo S."/>
            <person name="Nolan M."/>
            <person name="Ohm R."/>
            <person name="Pangilinan J."/>
            <person name="Park H.-J."/>
            <person name="Ramirez L."/>
            <person name="Alfaro M."/>
            <person name="Sun H."/>
            <person name="Tritt A."/>
            <person name="Yoshinaga Y."/>
            <person name="Zwiers L.-H."/>
            <person name="Turgeon B."/>
            <person name="Goodwin S."/>
            <person name="Spatafora J."/>
            <person name="Crous P."/>
            <person name="Grigoriev I."/>
        </authorList>
    </citation>
    <scope>NUCLEOTIDE SEQUENCE</scope>
    <source>
        <strain evidence="11">CBS 121167</strain>
    </source>
</reference>
<dbReference type="PANTHER" id="PTHR23306">
    <property type="entry name" value="TUMOR SUSCEPTIBILITY GENE 101 PROTEIN-RELATED"/>
    <property type="match status" value="1"/>
</dbReference>
<dbReference type="Pfam" id="PF09454">
    <property type="entry name" value="Vps23_core"/>
    <property type="match status" value="1"/>
</dbReference>
<evidence type="ECO:0000259" key="9">
    <source>
        <dbReference type="PROSITE" id="PS51312"/>
    </source>
</evidence>
<evidence type="ECO:0000256" key="7">
    <source>
        <dbReference type="PROSITE-ProRule" id="PRU00644"/>
    </source>
</evidence>
<evidence type="ECO:0008006" key="13">
    <source>
        <dbReference type="Google" id="ProtNLM"/>
    </source>
</evidence>
<dbReference type="InterPro" id="IPR037202">
    <property type="entry name" value="ESCRT_assembly_dom"/>
</dbReference>
<keyword evidence="6" id="KW-0175">Coiled coil</keyword>
<dbReference type="InterPro" id="IPR008883">
    <property type="entry name" value="UEV_N"/>
</dbReference>
<feature type="domain" description="SB" evidence="9">
    <location>
        <begin position="485"/>
        <end position="553"/>
    </location>
</feature>
<dbReference type="AlphaFoldDB" id="A0A6A6BB24"/>
<sequence length="563" mass="60787">MPPVSDRVLNWLYSVLTNEYLDVKRTYTDVADALGQYPSLAPKTEVYTYENGAPALLLLVSGTVPVQFRGAVYRFPVAIWVPQAYPREPPMVYVEPSRDMLVRPGQHVSADGRVYHPYLSGWGQFWDKSSLVDFLTVLRGVFAKEPPVVAKQPEPAPPAVPPPPDEWRRSMQPQPTMSPAPMNQATPPPPPPKPPKQVEGVNGSPSPYPNGHVQQQQHQAGPPLPPLPPGMGGLPSYGQQQHMPQRQASLTERPLPPTPQSQMQTPHPFQAAQFENGTPASPNFPHGQYAEPPLARYQQPPPLPPQQAPYSGSPAPMPPQYAGPPLPPNAQYPGNAYPPQAAYMPPAAQTAAQPAPPTMDLLTSPLDVTLPSQNADATPLPVPPVPPNPQKDALLRALSTALRAQTIQATQDNAAAIAPLQAQQAALRAAHAKLQGELDALTALQATLDTNERVLRGAMGQADRVMEEARGRTVPDVDDVLVAPTVVGEQLWRVVAEERALGEAIFVLGRGLDSGRVGAEGFVRQTRSLAREQFLKKALIKKIAKGMGLDEDPHGVGARGFYS</sequence>
<evidence type="ECO:0000256" key="2">
    <source>
        <dbReference type="ARBA" id="ARBA00009594"/>
    </source>
</evidence>
<dbReference type="OrthoDB" id="306304at2759"/>
<evidence type="ECO:0000259" key="10">
    <source>
        <dbReference type="PROSITE" id="PS51322"/>
    </source>
</evidence>
<keyword evidence="12" id="KW-1185">Reference proteome</keyword>
<dbReference type="GO" id="GO:0006886">
    <property type="term" value="P:intracellular protein transport"/>
    <property type="evidence" value="ECO:0007669"/>
    <property type="project" value="UniProtKB-ARBA"/>
</dbReference>
<dbReference type="GO" id="GO:0000813">
    <property type="term" value="C:ESCRT I complex"/>
    <property type="evidence" value="ECO:0007669"/>
    <property type="project" value="TreeGrafter"/>
</dbReference>
<dbReference type="GeneID" id="54294571"/>
<dbReference type="RefSeq" id="XP_033396276.1">
    <property type="nucleotide sequence ID" value="XM_033537075.1"/>
</dbReference>
<feature type="domain" description="UEV" evidence="10">
    <location>
        <begin position="7"/>
        <end position="152"/>
    </location>
</feature>
<evidence type="ECO:0000313" key="12">
    <source>
        <dbReference type="Proteomes" id="UP000799438"/>
    </source>
</evidence>
<proteinExistence type="inferred from homology"/>
<keyword evidence="4" id="KW-0967">Endosome</keyword>
<keyword evidence="5 7" id="KW-0653">Protein transport</keyword>
<feature type="compositionally biased region" description="Low complexity" evidence="8">
    <location>
        <begin position="337"/>
        <end position="353"/>
    </location>
</feature>
<evidence type="ECO:0000256" key="3">
    <source>
        <dbReference type="ARBA" id="ARBA00022448"/>
    </source>
</evidence>
<evidence type="ECO:0000256" key="1">
    <source>
        <dbReference type="ARBA" id="ARBA00004177"/>
    </source>
</evidence>
<feature type="compositionally biased region" description="Polar residues" evidence="8">
    <location>
        <begin position="171"/>
        <end position="185"/>
    </location>
</feature>
<feature type="compositionally biased region" description="Pro residues" evidence="8">
    <location>
        <begin position="186"/>
        <end position="195"/>
    </location>
</feature>
<dbReference type="Pfam" id="PF05743">
    <property type="entry name" value="UEV"/>
    <property type="match status" value="1"/>
</dbReference>
<feature type="region of interest" description="Disordered" evidence="8">
    <location>
        <begin position="149"/>
        <end position="355"/>
    </location>
</feature>
<dbReference type="PANTHER" id="PTHR23306:SF3">
    <property type="entry name" value="TUMOR SUPPRESSOR PROTEIN 101"/>
    <property type="match status" value="1"/>
</dbReference>
<name>A0A6A6BB24_9PEZI</name>
<dbReference type="Gene3D" id="3.10.110.10">
    <property type="entry name" value="Ubiquitin Conjugating Enzyme"/>
    <property type="match status" value="1"/>
</dbReference>
<evidence type="ECO:0000256" key="4">
    <source>
        <dbReference type="ARBA" id="ARBA00022753"/>
    </source>
</evidence>
<dbReference type="InterPro" id="IPR017916">
    <property type="entry name" value="SB_dom"/>
</dbReference>
<dbReference type="EMBL" id="ML995489">
    <property type="protein sequence ID" value="KAF2140563.1"/>
    <property type="molecule type" value="Genomic_DNA"/>
</dbReference>
<feature type="compositionally biased region" description="Polar residues" evidence="8">
    <location>
        <begin position="260"/>
        <end position="281"/>
    </location>
</feature>
<dbReference type="PROSITE" id="PS51322">
    <property type="entry name" value="UEV"/>
    <property type="match status" value="1"/>
</dbReference>
<accession>A0A6A6BB24</accession>
<dbReference type="Gene3D" id="6.10.140.820">
    <property type="match status" value="1"/>
</dbReference>
<comment type="subcellular location">
    <subcellularLocation>
        <location evidence="1">Endosome</location>
    </subcellularLocation>
</comment>
<evidence type="ECO:0000256" key="5">
    <source>
        <dbReference type="ARBA" id="ARBA00022927"/>
    </source>
</evidence>
<dbReference type="GO" id="GO:0043162">
    <property type="term" value="P:ubiquitin-dependent protein catabolic process via the multivesicular body sorting pathway"/>
    <property type="evidence" value="ECO:0007669"/>
    <property type="project" value="UniProtKB-ARBA"/>
</dbReference>
<dbReference type="InterPro" id="IPR016135">
    <property type="entry name" value="UBQ-conjugating_enzyme/RWD"/>
</dbReference>